<dbReference type="Proteomes" id="UP000422764">
    <property type="component" value="Chromosome"/>
</dbReference>
<dbReference type="PANTHER" id="PTHR31750">
    <property type="entry name" value="PROTEIN STAY-GREEN 1, CHLOROPLASTIC-RELATED"/>
    <property type="match status" value="1"/>
</dbReference>
<evidence type="ECO:0000256" key="1">
    <source>
        <dbReference type="ARBA" id="ARBA00022946"/>
    </source>
</evidence>
<dbReference type="AlphaFoldDB" id="A0A6I6EU85"/>
<keyword evidence="1" id="KW-0809">Transit peptide</keyword>
<evidence type="ECO:0000313" key="3">
    <source>
        <dbReference type="EMBL" id="QGU94406.1"/>
    </source>
</evidence>
<dbReference type="PANTHER" id="PTHR31750:SF4">
    <property type="entry name" value="LP06106P"/>
    <property type="match status" value="1"/>
</dbReference>
<dbReference type="EMBL" id="CP046522">
    <property type="protein sequence ID" value="QGU94406.1"/>
    <property type="molecule type" value="Genomic_DNA"/>
</dbReference>
<name>A0A6I6EU85_9CLOT</name>
<reference evidence="3 4" key="1">
    <citation type="submission" date="2019-12" db="EMBL/GenBank/DDBJ databases">
        <title>Genome sequenceing of Clostridium bovifaecis.</title>
        <authorList>
            <person name="Yao Y."/>
        </authorList>
    </citation>
    <scope>NUCLEOTIDE SEQUENCE [LARGE SCALE GENOMIC DNA]</scope>
    <source>
        <strain evidence="3 4">BXX</strain>
    </source>
</reference>
<evidence type="ECO:0000313" key="4">
    <source>
        <dbReference type="Proteomes" id="UP000422764"/>
    </source>
</evidence>
<proteinExistence type="predicted"/>
<accession>A0A6I6EU85</accession>
<organism evidence="3 4">
    <name type="scientific">Clostridium bovifaecis</name>
    <dbReference type="NCBI Taxonomy" id="2184719"/>
    <lineage>
        <taxon>Bacteria</taxon>
        <taxon>Bacillati</taxon>
        <taxon>Bacillota</taxon>
        <taxon>Clostridia</taxon>
        <taxon>Eubacteriales</taxon>
        <taxon>Clostridiaceae</taxon>
        <taxon>Clostridium</taxon>
    </lineage>
</organism>
<dbReference type="Pfam" id="PF12638">
    <property type="entry name" value="Staygreen"/>
    <property type="match status" value="1"/>
</dbReference>
<gene>
    <name evidence="3" type="ORF">GOM49_04165</name>
</gene>
<sequence length="151" mass="18004">MARLNPDKIFVEYRQKVTSTEPILGRYYTLTHSDETGELFLTIGERYAYDKINPTRDEVLGHWVKYDNKYYFYVYLYIDGGEFGEVKSAIRDKIFRKELPLALEAIRYGDRELFNVHLKLKIAPIIVFFNSYIPKYNKVNMWGIFKEYDIG</sequence>
<keyword evidence="4" id="KW-1185">Reference proteome</keyword>
<evidence type="ECO:0000259" key="2">
    <source>
        <dbReference type="Pfam" id="PF12638"/>
    </source>
</evidence>
<protein>
    <recommendedName>
        <fullName evidence="2">Staygreen protein domain-containing protein</fullName>
    </recommendedName>
</protein>
<feature type="domain" description="Staygreen protein" evidence="2">
    <location>
        <begin position="4"/>
        <end position="148"/>
    </location>
</feature>
<dbReference type="InterPro" id="IPR024438">
    <property type="entry name" value="Staygreen"/>
</dbReference>